<accession>A0A7J6Q177</accession>
<dbReference type="Proteomes" id="UP000553632">
    <property type="component" value="Unassembled WGS sequence"/>
</dbReference>
<reference evidence="3 4" key="1">
    <citation type="submission" date="2020-04" db="EMBL/GenBank/DDBJ databases">
        <title>Perkinsus olseni comparative genomics.</title>
        <authorList>
            <person name="Bogema D.R."/>
        </authorList>
    </citation>
    <scope>NUCLEOTIDE SEQUENCE [LARGE SCALE GENOMIC DNA]</scope>
    <source>
        <strain evidence="3 4">ATCC PRA-207</strain>
    </source>
</reference>
<evidence type="ECO:0000256" key="2">
    <source>
        <dbReference type="SAM" id="MobiDB-lite"/>
    </source>
</evidence>
<name>A0A7J6Q177_PEROL</name>
<dbReference type="EMBL" id="JABANO010036178">
    <property type="protein sequence ID" value="KAF4702254.1"/>
    <property type="molecule type" value="Genomic_DNA"/>
</dbReference>
<sequence length="478" mass="53860">MAIEVFAIDLLAVGSLRLEPGMTANAYSETAASLPSRYYPYTLSGGITDLHVVQDRFLAGTTDKTTAGDDLFDSIHNNTSLESYDSVMESRPPSGYETDRHDLMRAVQALRYDNKELRGRLKKIIKDVEGRFKSISLDGASLPLDEDLVLPDAYFYEHLVSRLHDRCDEYRNVLQSKVTAALDLLSENLADIPGLTFNTLDGVRKILTGLEARVKSQQEQEKALVRTTRALHTTARNLSRKESISSRLEGEVNRLEAEVYSLKREGQQMKRALFERGQQLLHARSRLQELERVLSSVEGSKRALRTHAPIDSPVERTTPKALGEAPGAEEESRLPKLVKTSSRAGSDMAMRNAHLVKQVKLLSRLQEQSRKLRFSEKQRMLFQARNRAAAAKWAFALRERKDAIKEANDKSSGTTSATHRSDFCFETYKPLCVQNAPDCVVDFLTYIIATHGYFPNVFLQESVLSDEDRDTCIEVLCR</sequence>
<dbReference type="AlphaFoldDB" id="A0A7J6Q177"/>
<feature type="coiled-coil region" evidence="1">
    <location>
        <begin position="200"/>
        <end position="272"/>
    </location>
</feature>
<protein>
    <submittedName>
        <fullName evidence="3">Uncharacterized protein</fullName>
    </submittedName>
</protein>
<gene>
    <name evidence="3" type="ORF">FOZ63_027606</name>
</gene>
<proteinExistence type="predicted"/>
<evidence type="ECO:0000256" key="1">
    <source>
        <dbReference type="SAM" id="Coils"/>
    </source>
</evidence>
<keyword evidence="4" id="KW-1185">Reference proteome</keyword>
<evidence type="ECO:0000313" key="3">
    <source>
        <dbReference type="EMBL" id="KAF4702254.1"/>
    </source>
</evidence>
<comment type="caution">
    <text evidence="3">The sequence shown here is derived from an EMBL/GenBank/DDBJ whole genome shotgun (WGS) entry which is preliminary data.</text>
</comment>
<feature type="region of interest" description="Disordered" evidence="2">
    <location>
        <begin position="308"/>
        <end position="335"/>
    </location>
</feature>
<organism evidence="3 4">
    <name type="scientific">Perkinsus olseni</name>
    <name type="common">Perkinsus atlanticus</name>
    <dbReference type="NCBI Taxonomy" id="32597"/>
    <lineage>
        <taxon>Eukaryota</taxon>
        <taxon>Sar</taxon>
        <taxon>Alveolata</taxon>
        <taxon>Perkinsozoa</taxon>
        <taxon>Perkinsea</taxon>
        <taxon>Perkinsida</taxon>
        <taxon>Perkinsidae</taxon>
        <taxon>Perkinsus</taxon>
    </lineage>
</organism>
<keyword evidence="1" id="KW-0175">Coiled coil</keyword>
<feature type="non-terminal residue" evidence="3">
    <location>
        <position position="1"/>
    </location>
</feature>
<evidence type="ECO:0000313" key="4">
    <source>
        <dbReference type="Proteomes" id="UP000553632"/>
    </source>
</evidence>